<protein>
    <submittedName>
        <fullName evidence="1">Uncharacterized protein</fullName>
    </submittedName>
</protein>
<evidence type="ECO:0000313" key="2">
    <source>
        <dbReference type="Proteomes" id="UP001222027"/>
    </source>
</evidence>
<dbReference type="AlphaFoldDB" id="A0AAV8RHG6"/>
<accession>A0AAV8RHG6</accession>
<name>A0AAV8RHG6_ENSVE</name>
<gene>
    <name evidence="1" type="ORF">OPV22_009661</name>
</gene>
<dbReference type="EMBL" id="JAQQAF010000003">
    <property type="protein sequence ID" value="KAJ8499109.1"/>
    <property type="molecule type" value="Genomic_DNA"/>
</dbReference>
<dbReference type="Proteomes" id="UP001222027">
    <property type="component" value="Unassembled WGS sequence"/>
</dbReference>
<organism evidence="1 2">
    <name type="scientific">Ensete ventricosum</name>
    <name type="common">Abyssinian banana</name>
    <name type="synonym">Musa ensete</name>
    <dbReference type="NCBI Taxonomy" id="4639"/>
    <lineage>
        <taxon>Eukaryota</taxon>
        <taxon>Viridiplantae</taxon>
        <taxon>Streptophyta</taxon>
        <taxon>Embryophyta</taxon>
        <taxon>Tracheophyta</taxon>
        <taxon>Spermatophyta</taxon>
        <taxon>Magnoliopsida</taxon>
        <taxon>Liliopsida</taxon>
        <taxon>Zingiberales</taxon>
        <taxon>Musaceae</taxon>
        <taxon>Ensete</taxon>
    </lineage>
</organism>
<reference evidence="1 2" key="1">
    <citation type="submission" date="2022-12" db="EMBL/GenBank/DDBJ databases">
        <title>Chromosome-scale assembly of the Ensete ventricosum genome.</title>
        <authorList>
            <person name="Dussert Y."/>
            <person name="Stocks J."/>
            <person name="Wendawek A."/>
            <person name="Woldeyes F."/>
            <person name="Nichols R.A."/>
            <person name="Borrell J.S."/>
        </authorList>
    </citation>
    <scope>NUCLEOTIDE SEQUENCE [LARGE SCALE GENOMIC DNA]</scope>
    <source>
        <strain evidence="2">cv. Maze</strain>
        <tissue evidence="1">Seeds</tissue>
    </source>
</reference>
<sequence length="96" mass="11077">MLINKVPQSCCTSSGLCISYSWLSSNDTTIDADKIVDKLNMSFTGYSPPNFDDTPELHHRSEKCIWYCQKTSRTFFFPLKDEMVDAQEMHVKFLLV</sequence>
<proteinExistence type="predicted"/>
<comment type="caution">
    <text evidence="1">The sequence shown here is derived from an EMBL/GenBank/DDBJ whole genome shotgun (WGS) entry which is preliminary data.</text>
</comment>
<evidence type="ECO:0000313" key="1">
    <source>
        <dbReference type="EMBL" id="KAJ8499109.1"/>
    </source>
</evidence>
<keyword evidence="2" id="KW-1185">Reference proteome</keyword>